<dbReference type="PRINTS" id="PR00722">
    <property type="entry name" value="CHYMOTRYPSIN"/>
</dbReference>
<dbReference type="InterPro" id="IPR035914">
    <property type="entry name" value="Sperma_CUB_dom_sf"/>
</dbReference>
<dbReference type="AlphaFoldDB" id="A0A226DI97"/>
<dbReference type="FunFam" id="2.40.10.10:FF:000015">
    <property type="entry name" value="Atrial natriuretic peptide-converting enzyme"/>
    <property type="match status" value="1"/>
</dbReference>
<evidence type="ECO:0000259" key="10">
    <source>
        <dbReference type="PROSITE" id="PS01180"/>
    </source>
</evidence>
<dbReference type="Pfam" id="PF00089">
    <property type="entry name" value="Trypsin"/>
    <property type="match status" value="1"/>
</dbReference>
<dbReference type="InterPro" id="IPR018114">
    <property type="entry name" value="TRYPSIN_HIS"/>
</dbReference>
<dbReference type="PROSITE" id="PS00135">
    <property type="entry name" value="TRYPSIN_SER"/>
    <property type="match status" value="1"/>
</dbReference>
<evidence type="ECO:0000259" key="11">
    <source>
        <dbReference type="PROSITE" id="PS50240"/>
    </source>
</evidence>
<dbReference type="GO" id="GO:0005576">
    <property type="term" value="C:extracellular region"/>
    <property type="evidence" value="ECO:0007669"/>
    <property type="project" value="UniProtKB-SubCell"/>
</dbReference>
<keyword evidence="13" id="KW-1185">Reference proteome</keyword>
<organism evidence="12 13">
    <name type="scientific">Folsomia candida</name>
    <name type="common">Springtail</name>
    <dbReference type="NCBI Taxonomy" id="158441"/>
    <lineage>
        <taxon>Eukaryota</taxon>
        <taxon>Metazoa</taxon>
        <taxon>Ecdysozoa</taxon>
        <taxon>Arthropoda</taxon>
        <taxon>Hexapoda</taxon>
        <taxon>Collembola</taxon>
        <taxon>Entomobryomorpha</taxon>
        <taxon>Isotomoidea</taxon>
        <taxon>Isotomidae</taxon>
        <taxon>Proisotominae</taxon>
        <taxon>Folsomia</taxon>
    </lineage>
</organism>
<feature type="domain" description="Peptidase S1" evidence="11">
    <location>
        <begin position="207"/>
        <end position="442"/>
    </location>
</feature>
<dbReference type="PROSITE" id="PS00134">
    <property type="entry name" value="TRYPSIN_HIS"/>
    <property type="match status" value="1"/>
</dbReference>
<keyword evidence="6" id="KW-1015">Disulfide bond</keyword>
<dbReference type="InterPro" id="IPR043504">
    <property type="entry name" value="Peptidase_S1_PA_chymotrypsin"/>
</dbReference>
<evidence type="ECO:0000256" key="5">
    <source>
        <dbReference type="ARBA" id="ARBA00022825"/>
    </source>
</evidence>
<dbReference type="OrthoDB" id="6380398at2759"/>
<evidence type="ECO:0000256" key="2">
    <source>
        <dbReference type="ARBA" id="ARBA00022525"/>
    </source>
</evidence>
<evidence type="ECO:0000256" key="4">
    <source>
        <dbReference type="ARBA" id="ARBA00022801"/>
    </source>
</evidence>
<dbReference type="GO" id="GO:0004252">
    <property type="term" value="F:serine-type endopeptidase activity"/>
    <property type="evidence" value="ECO:0007669"/>
    <property type="project" value="InterPro"/>
</dbReference>
<comment type="subcellular location">
    <subcellularLocation>
        <location evidence="1">Secreted</location>
    </subcellularLocation>
</comment>
<dbReference type="GO" id="GO:0006508">
    <property type="term" value="P:proteolysis"/>
    <property type="evidence" value="ECO:0007669"/>
    <property type="project" value="UniProtKB-KW"/>
</dbReference>
<dbReference type="STRING" id="158441.A0A226DI97"/>
<evidence type="ECO:0000256" key="7">
    <source>
        <dbReference type="PROSITE-ProRule" id="PRU00059"/>
    </source>
</evidence>
<comment type="caution">
    <text evidence="7">Lacks conserved residue(s) required for the propagation of feature annotation.</text>
</comment>
<dbReference type="SUPFAM" id="SSF50494">
    <property type="entry name" value="Trypsin-like serine proteases"/>
    <property type="match status" value="1"/>
</dbReference>
<keyword evidence="9" id="KW-0732">Signal</keyword>
<dbReference type="PANTHER" id="PTHR24252">
    <property type="entry name" value="ACROSIN-RELATED"/>
    <property type="match status" value="1"/>
</dbReference>
<dbReference type="OMA" id="GRTPYNL"/>
<keyword evidence="5 8" id="KW-0720">Serine protease</keyword>
<feature type="chain" id="PRO_5012917563" evidence="9">
    <location>
        <begin position="23"/>
        <end position="471"/>
    </location>
</feature>
<keyword evidence="4 8" id="KW-0378">Hydrolase</keyword>
<dbReference type="InterPro" id="IPR001254">
    <property type="entry name" value="Trypsin_dom"/>
</dbReference>
<dbReference type="PROSITE" id="PS01180">
    <property type="entry name" value="CUB"/>
    <property type="match status" value="1"/>
</dbReference>
<dbReference type="Gene3D" id="2.40.10.10">
    <property type="entry name" value="Trypsin-like serine proteases"/>
    <property type="match status" value="1"/>
</dbReference>
<keyword evidence="2" id="KW-0964">Secreted</keyword>
<dbReference type="PROSITE" id="PS50240">
    <property type="entry name" value="TRYPSIN_DOM"/>
    <property type="match status" value="1"/>
</dbReference>
<dbReference type="InterPro" id="IPR000859">
    <property type="entry name" value="CUB_dom"/>
</dbReference>
<comment type="caution">
    <text evidence="12">The sequence shown here is derived from an EMBL/GenBank/DDBJ whole genome shotgun (WGS) entry which is preliminary data.</text>
</comment>
<proteinExistence type="predicted"/>
<dbReference type="InterPro" id="IPR001314">
    <property type="entry name" value="Peptidase_S1A"/>
</dbReference>
<dbReference type="InterPro" id="IPR033116">
    <property type="entry name" value="TRYPSIN_SER"/>
</dbReference>
<reference evidence="12 13" key="1">
    <citation type="submission" date="2015-12" db="EMBL/GenBank/DDBJ databases">
        <title>The genome of Folsomia candida.</title>
        <authorList>
            <person name="Faddeeva A."/>
            <person name="Derks M.F."/>
            <person name="Anvar Y."/>
            <person name="Smit S."/>
            <person name="Van Straalen N."/>
            <person name="Roelofs D."/>
        </authorList>
    </citation>
    <scope>NUCLEOTIDE SEQUENCE [LARGE SCALE GENOMIC DNA]</scope>
    <source>
        <strain evidence="12 13">VU population</strain>
        <tissue evidence="12">Whole body</tissue>
    </source>
</reference>
<dbReference type="SMART" id="SM00020">
    <property type="entry name" value="Tryp_SPc"/>
    <property type="match status" value="1"/>
</dbReference>
<evidence type="ECO:0000256" key="1">
    <source>
        <dbReference type="ARBA" id="ARBA00004613"/>
    </source>
</evidence>
<name>A0A226DI97_FOLCA</name>
<dbReference type="InterPro" id="IPR009003">
    <property type="entry name" value="Peptidase_S1_PA"/>
</dbReference>
<gene>
    <name evidence="12" type="ORF">Fcan01_21135</name>
</gene>
<evidence type="ECO:0000313" key="12">
    <source>
        <dbReference type="EMBL" id="OXA43916.1"/>
    </source>
</evidence>
<dbReference type="Proteomes" id="UP000198287">
    <property type="component" value="Unassembled WGS sequence"/>
</dbReference>
<sequence>MWGSRFSLFVTFAIICVKGARSSTDNEEGTPWGSAAFHFLTNNSIAHLVRQPERPTPKIMPCGTSHELLGDEEVLVESVNFSKKQFYPNSHICEWNFMFPGRRAKLSCPNFHLTEFLCLDHVLVGDGAAIQNHYCGKHGPREVILVGKMTMRFSTSAFFPGVGFRCSLVLLNNADDDDHITDGVNSGVSAVEPSPCSCGINKIGTKVVNGTETQQGEVPWQTGLVRTNESVPFCGGSLINDRYVLTAAHCVVGRTPYNLEVILNADKTEVDHEGFLPDRYSVLQIIAHRNYSASLDYDAALIKLERRVDLTKTAPVCLPSVDDIEKGGYVGVSATVTGWGYTKEDGELSATLRKASVSVLSNEDCKSKYSKITKRMLCAASPGTDACQGDSGGPLFFESNSKLKKHTQIGIVSWGIGCARPERPGVYTRVTEILKWIWRTGRDGSYCKLAGDAVENHNEFKEVTIQKTQRV</sequence>
<protein>
    <submittedName>
        <fullName evidence="12">Plasma kallikrein</fullName>
    </submittedName>
</protein>
<evidence type="ECO:0000313" key="13">
    <source>
        <dbReference type="Proteomes" id="UP000198287"/>
    </source>
</evidence>
<keyword evidence="3 8" id="KW-0645">Protease</keyword>
<dbReference type="EMBL" id="LNIX01000020">
    <property type="protein sequence ID" value="OXA43916.1"/>
    <property type="molecule type" value="Genomic_DNA"/>
</dbReference>
<evidence type="ECO:0000256" key="8">
    <source>
        <dbReference type="RuleBase" id="RU363034"/>
    </source>
</evidence>
<dbReference type="Gene3D" id="2.60.120.290">
    <property type="entry name" value="Spermadhesin, CUB domain"/>
    <property type="match status" value="1"/>
</dbReference>
<dbReference type="PANTHER" id="PTHR24252:SF7">
    <property type="entry name" value="HYALIN"/>
    <property type="match status" value="1"/>
</dbReference>
<dbReference type="CDD" id="cd00190">
    <property type="entry name" value="Tryp_SPc"/>
    <property type="match status" value="1"/>
</dbReference>
<feature type="signal peptide" evidence="9">
    <location>
        <begin position="1"/>
        <end position="22"/>
    </location>
</feature>
<evidence type="ECO:0000256" key="3">
    <source>
        <dbReference type="ARBA" id="ARBA00022670"/>
    </source>
</evidence>
<evidence type="ECO:0000256" key="9">
    <source>
        <dbReference type="SAM" id="SignalP"/>
    </source>
</evidence>
<accession>A0A226DI97</accession>
<dbReference type="SUPFAM" id="SSF49854">
    <property type="entry name" value="Spermadhesin, CUB domain"/>
    <property type="match status" value="1"/>
</dbReference>
<feature type="domain" description="CUB" evidence="10">
    <location>
        <begin position="62"/>
        <end position="171"/>
    </location>
</feature>
<evidence type="ECO:0000256" key="6">
    <source>
        <dbReference type="ARBA" id="ARBA00023157"/>
    </source>
</evidence>